<dbReference type="GO" id="GO:0000463">
    <property type="term" value="P:maturation of LSU-rRNA from tricistronic rRNA transcript (SSU-rRNA, 5.8S rRNA, LSU-rRNA)"/>
    <property type="evidence" value="ECO:0007669"/>
    <property type="project" value="TreeGrafter"/>
</dbReference>
<dbReference type="STRING" id="1196081.A0A364L592"/>
<proteinExistence type="inferred from homology"/>
<keyword evidence="6" id="KW-0862">Zinc</keyword>
<feature type="compositionally biased region" description="Basic and acidic residues" evidence="14">
    <location>
        <begin position="94"/>
        <end position="105"/>
    </location>
</feature>
<dbReference type="GO" id="GO:0000492">
    <property type="term" value="P:box C/D snoRNP assembly"/>
    <property type="evidence" value="ECO:0007669"/>
    <property type="project" value="TreeGrafter"/>
</dbReference>
<comment type="similarity">
    <text evidence="9">Belongs to the BCD1 family.</text>
</comment>
<dbReference type="EMBL" id="MIKG01000013">
    <property type="protein sequence ID" value="RAO70881.1"/>
    <property type="molecule type" value="Genomic_DNA"/>
</dbReference>
<keyword evidence="2" id="KW-0690">Ribosome biogenesis</keyword>
<evidence type="ECO:0000256" key="1">
    <source>
        <dbReference type="ARBA" id="ARBA00022499"/>
    </source>
</evidence>
<comment type="subunit">
    <text evidence="10">Interacts with FBL, SNU13, NOP58, NUFIP1, RUVBL1, RUVBL2 and TAF9. Interacts (via HIT-type zinc finger) with the RUVBL1/RUVBL2 complex in the presence of ADP.</text>
</comment>
<dbReference type="Pfam" id="PF25790">
    <property type="entry name" value="BCD1"/>
    <property type="match status" value="1"/>
</dbReference>
<dbReference type="Pfam" id="PF04438">
    <property type="entry name" value="zf-HIT"/>
    <property type="match status" value="1"/>
</dbReference>
<dbReference type="PANTHER" id="PTHR13483">
    <property type="entry name" value="BOX C_D SNORNA PROTEIN 1-RELATED"/>
    <property type="match status" value="1"/>
</dbReference>
<evidence type="ECO:0000256" key="5">
    <source>
        <dbReference type="ARBA" id="ARBA00022771"/>
    </source>
</evidence>
<keyword evidence="4" id="KW-0479">Metal-binding</keyword>
<evidence type="ECO:0000256" key="4">
    <source>
        <dbReference type="ARBA" id="ARBA00022723"/>
    </source>
</evidence>
<evidence type="ECO:0000256" key="12">
    <source>
        <dbReference type="ARBA" id="ARBA00077531"/>
    </source>
</evidence>
<evidence type="ECO:0000256" key="13">
    <source>
        <dbReference type="PROSITE-ProRule" id="PRU00453"/>
    </source>
</evidence>
<feature type="compositionally biased region" description="Acidic residues" evidence="14">
    <location>
        <begin position="323"/>
        <end position="334"/>
    </location>
</feature>
<dbReference type="SUPFAM" id="SSF144232">
    <property type="entry name" value="HIT/MYND zinc finger-like"/>
    <property type="match status" value="1"/>
</dbReference>
<dbReference type="PROSITE" id="PS51083">
    <property type="entry name" value="ZF_HIT"/>
    <property type="match status" value="1"/>
</dbReference>
<reference evidence="16 17" key="1">
    <citation type="journal article" date="2017" name="Biotechnol. Biofuels">
        <title>Differential beta-glucosidase expression as a function of carbon source availability in Talaromyces amestolkiae: a genomic and proteomic approach.</title>
        <authorList>
            <person name="de Eugenio L.I."/>
            <person name="Mendez-Liter J.A."/>
            <person name="Nieto-Dominguez M."/>
            <person name="Alonso L."/>
            <person name="Gil-Munoz J."/>
            <person name="Barriuso J."/>
            <person name="Prieto A."/>
            <person name="Martinez M.J."/>
        </authorList>
    </citation>
    <scope>NUCLEOTIDE SEQUENCE [LARGE SCALE GENOMIC DNA]</scope>
    <source>
        <strain evidence="16 17">CIB</strain>
    </source>
</reference>
<gene>
    <name evidence="16" type="ORF">BHQ10_006893</name>
</gene>
<feature type="domain" description="HIT-type" evidence="15">
    <location>
        <begin position="11"/>
        <end position="45"/>
    </location>
</feature>
<comment type="caution">
    <text evidence="16">The sequence shown here is derived from an EMBL/GenBank/DDBJ whole genome shotgun (WGS) entry which is preliminary data.</text>
</comment>
<feature type="compositionally biased region" description="Acidic residues" evidence="14">
    <location>
        <begin position="344"/>
        <end position="354"/>
    </location>
</feature>
<name>A0A364L592_TALAM</name>
<keyword evidence="5 13" id="KW-0863">Zinc-finger</keyword>
<dbReference type="InterPro" id="IPR057721">
    <property type="entry name" value="BCD1_alpha/beta"/>
</dbReference>
<dbReference type="GO" id="GO:0070761">
    <property type="term" value="C:pre-snoRNP complex"/>
    <property type="evidence" value="ECO:0007669"/>
    <property type="project" value="TreeGrafter"/>
</dbReference>
<protein>
    <recommendedName>
        <fullName evidence="11">Box C/D snoRNA protein 1</fullName>
    </recommendedName>
    <alternativeName>
        <fullName evidence="12">Zinc finger HIT domain-containing protein 6</fullName>
    </alternativeName>
</protein>
<dbReference type="InterPro" id="IPR007529">
    <property type="entry name" value="Znf_HIT"/>
</dbReference>
<dbReference type="OrthoDB" id="272357at2759"/>
<evidence type="ECO:0000313" key="16">
    <source>
        <dbReference type="EMBL" id="RAO70881.1"/>
    </source>
</evidence>
<evidence type="ECO:0000259" key="15">
    <source>
        <dbReference type="PROSITE" id="PS51083"/>
    </source>
</evidence>
<dbReference type="FunFam" id="3.30.60.190:FF:000001">
    <property type="entry name" value="box C/D snoRNA protein 1"/>
    <property type="match status" value="1"/>
</dbReference>
<evidence type="ECO:0000256" key="11">
    <source>
        <dbReference type="ARBA" id="ARBA00068630"/>
    </source>
</evidence>
<evidence type="ECO:0000313" key="17">
    <source>
        <dbReference type="Proteomes" id="UP000249363"/>
    </source>
</evidence>
<feature type="region of interest" description="Disordered" evidence="14">
    <location>
        <begin position="315"/>
        <end position="388"/>
    </location>
</feature>
<evidence type="ECO:0000256" key="14">
    <source>
        <dbReference type="SAM" id="MobiDB-lite"/>
    </source>
</evidence>
<dbReference type="PANTHER" id="PTHR13483:SF11">
    <property type="entry name" value="ZINC FINGER HIT DOMAIN-CONTAINING PROTEIN 3"/>
    <property type="match status" value="1"/>
</dbReference>
<evidence type="ECO:0000256" key="6">
    <source>
        <dbReference type="ARBA" id="ARBA00022833"/>
    </source>
</evidence>
<dbReference type="InterPro" id="IPR051639">
    <property type="entry name" value="BCD1"/>
</dbReference>
<dbReference type="GeneID" id="63796109"/>
<dbReference type="CDD" id="cd23023">
    <property type="entry name" value="zf-HIT_BCD1"/>
    <property type="match status" value="1"/>
</dbReference>
<evidence type="ECO:0000256" key="8">
    <source>
        <dbReference type="ARBA" id="ARBA00049598"/>
    </source>
</evidence>
<sequence>MSEESLLSQLCNICHINTPKYRCPRCSVRTCSLPCTRKHKTWSSCTGVRDPAAYLTRSQLETEASFDRDFNFITGIERRLERAERDAENRGIELEHEYMVKKTSENSHASKKRKRGPNGDKQAPRLVKGELGFVRAAEEAGVKLVRAPAGLSRRKMNHSRVHPKHKCLNWSVEWIVPSTGQKIVRPCLETIPLKEAYDRVFPAPKSEINNIPADEQRPSSEDINMNTDSHRNIYFYLHRHRAATINIVLVPLQPSATLRDVLRGRSVLEFPTIYILNDDLHRQLRDAKTSDANMSAPSMNKGKFVLEEVYLRDHPDEAGSESGGEEAEEDEDYTSSEGSSSDASSDDDDEDKEEPDCRSELEAEATSVLGPGSAEQDELLADQAQTVV</sequence>
<keyword evidence="7" id="KW-0832">Ubl conjugation</keyword>
<feature type="region of interest" description="Disordered" evidence="14">
    <location>
        <begin position="94"/>
        <end position="126"/>
    </location>
</feature>
<dbReference type="GO" id="GO:0008270">
    <property type="term" value="F:zinc ion binding"/>
    <property type="evidence" value="ECO:0007669"/>
    <property type="project" value="UniProtKB-UniRule"/>
</dbReference>
<dbReference type="Gene3D" id="3.30.60.190">
    <property type="match status" value="1"/>
</dbReference>
<organism evidence="16 17">
    <name type="scientific">Talaromyces amestolkiae</name>
    <dbReference type="NCBI Taxonomy" id="1196081"/>
    <lineage>
        <taxon>Eukaryota</taxon>
        <taxon>Fungi</taxon>
        <taxon>Dikarya</taxon>
        <taxon>Ascomycota</taxon>
        <taxon>Pezizomycotina</taxon>
        <taxon>Eurotiomycetes</taxon>
        <taxon>Eurotiomycetidae</taxon>
        <taxon>Eurotiales</taxon>
        <taxon>Trichocomaceae</taxon>
        <taxon>Talaromyces</taxon>
        <taxon>Talaromyces sect. Talaromyces</taxon>
    </lineage>
</organism>
<dbReference type="RefSeq" id="XP_040735397.1">
    <property type="nucleotide sequence ID" value="XM_040879529.1"/>
</dbReference>
<accession>A0A364L592</accession>
<evidence type="ECO:0000256" key="10">
    <source>
        <dbReference type="ARBA" id="ARBA00061949"/>
    </source>
</evidence>
<evidence type="ECO:0000256" key="3">
    <source>
        <dbReference type="ARBA" id="ARBA00022553"/>
    </source>
</evidence>
<keyword evidence="17" id="KW-1185">Reference proteome</keyword>
<evidence type="ECO:0000256" key="2">
    <source>
        <dbReference type="ARBA" id="ARBA00022517"/>
    </source>
</evidence>
<dbReference type="GO" id="GO:0005634">
    <property type="term" value="C:nucleus"/>
    <property type="evidence" value="ECO:0007669"/>
    <property type="project" value="TreeGrafter"/>
</dbReference>
<comment type="function">
    <text evidence="8">Required for box C/D snoRNAs accumulation involved in snoRNA processing, snoRNA transport to the nucleolus and ribosome biogenesis.</text>
</comment>
<dbReference type="Proteomes" id="UP000249363">
    <property type="component" value="Unassembled WGS sequence"/>
</dbReference>
<evidence type="ECO:0000256" key="7">
    <source>
        <dbReference type="ARBA" id="ARBA00022843"/>
    </source>
</evidence>
<evidence type="ECO:0000256" key="9">
    <source>
        <dbReference type="ARBA" id="ARBA00049654"/>
    </source>
</evidence>
<dbReference type="GO" id="GO:0048254">
    <property type="term" value="P:snoRNA localization"/>
    <property type="evidence" value="ECO:0007669"/>
    <property type="project" value="TreeGrafter"/>
</dbReference>
<keyword evidence="1" id="KW-1017">Isopeptide bond</keyword>
<keyword evidence="3" id="KW-0597">Phosphoprotein</keyword>
<dbReference type="AlphaFoldDB" id="A0A364L592"/>